<dbReference type="eggNOG" id="COG2203">
    <property type="taxonomic scope" value="Bacteria"/>
</dbReference>
<dbReference type="Gene3D" id="1.10.1660.10">
    <property type="match status" value="1"/>
</dbReference>
<dbReference type="Pfam" id="PF12728">
    <property type="entry name" value="HTH_17"/>
    <property type="match status" value="1"/>
</dbReference>
<dbReference type="InterPro" id="IPR029016">
    <property type="entry name" value="GAF-like_dom_sf"/>
</dbReference>
<dbReference type="PANTHER" id="PTHR43102">
    <property type="entry name" value="SLR1143 PROTEIN"/>
    <property type="match status" value="1"/>
</dbReference>
<accession>D7A434</accession>
<dbReference type="OrthoDB" id="315417at2"/>
<evidence type="ECO:0000259" key="1">
    <source>
        <dbReference type="SMART" id="SM00065"/>
    </source>
</evidence>
<dbReference type="Gene3D" id="3.30.450.40">
    <property type="match status" value="1"/>
</dbReference>
<dbReference type="InterPro" id="IPR041657">
    <property type="entry name" value="HTH_17"/>
</dbReference>
<dbReference type="Proteomes" id="UP000006633">
    <property type="component" value="Chromosome"/>
</dbReference>
<dbReference type="InterPro" id="IPR009061">
    <property type="entry name" value="DNA-bd_dom_put_sf"/>
</dbReference>
<dbReference type="RefSeq" id="WP_013165359.1">
    <property type="nucleotide sequence ID" value="NC_014217.1"/>
</dbReference>
<proteinExistence type="predicted"/>
<gene>
    <name evidence="2" type="ordered locus">Snov_0521</name>
</gene>
<dbReference type="Pfam" id="PF01590">
    <property type="entry name" value="GAF"/>
    <property type="match status" value="1"/>
</dbReference>
<dbReference type="STRING" id="639283.Snov_0521"/>
<dbReference type="EMBL" id="CP002026">
    <property type="protein sequence ID" value="ADH87854.1"/>
    <property type="molecule type" value="Genomic_DNA"/>
</dbReference>
<dbReference type="AlphaFoldDB" id="D7A434"/>
<feature type="domain" description="GAF" evidence="1">
    <location>
        <begin position="211"/>
        <end position="353"/>
    </location>
</feature>
<name>D7A434_ANCN5</name>
<dbReference type="SMART" id="SM00065">
    <property type="entry name" value="GAF"/>
    <property type="match status" value="1"/>
</dbReference>
<dbReference type="SUPFAM" id="SSF46955">
    <property type="entry name" value="Putative DNA-binding domain"/>
    <property type="match status" value="1"/>
</dbReference>
<organism evidence="2 3">
    <name type="scientific">Ancylobacter novellus (strain ATCC 8093 / DSM 506 / JCM 20403 / CCM 1077 / IAM 12100 / NBRC 12443 / NCIMB 10456)</name>
    <name type="common">Starkeya novella</name>
    <dbReference type="NCBI Taxonomy" id="639283"/>
    <lineage>
        <taxon>Bacteria</taxon>
        <taxon>Pseudomonadati</taxon>
        <taxon>Pseudomonadota</taxon>
        <taxon>Alphaproteobacteria</taxon>
        <taxon>Hyphomicrobiales</taxon>
        <taxon>Xanthobacteraceae</taxon>
        <taxon>Ancylobacter</taxon>
    </lineage>
</organism>
<evidence type="ECO:0000313" key="2">
    <source>
        <dbReference type="EMBL" id="ADH87854.1"/>
    </source>
</evidence>
<dbReference type="PANTHER" id="PTHR43102:SF2">
    <property type="entry name" value="GAF DOMAIN-CONTAINING PROTEIN"/>
    <property type="match status" value="1"/>
</dbReference>
<sequence>MGKTDKDILTTADTARLLGVSIRTAQLLIEGGSVPSWKTPGGHRRVYRADIMALIEKRAQDEALPSATVIVVAPAERLAFYERLFADVAECTAEVFDDVHDALFAIGSARPYAILVDLDETDPERLALLNNVASNPSLGHTRLLAVAASARALPDRVLRLDAPDQAPAAIRASLADAGEVIVAQDDLPFPIALNESQRLVALERSGLLDTAPEEAFDRLTWLAARNLDAPIALLTLLTPTRQWFKSRFGLDLPETPRSWAFCNHTILQKGVFSVEDLSRDPRFAKNPAVQGQPLFRFYAGAPVMDNEGFTVGSLCVIDYKPRKLDEREAQTLMALAALASDEVRLRAIDRQLRETLRRVERQAPVRTGTATAPHKRDH</sequence>
<protein>
    <submittedName>
        <fullName evidence="2">GAF sensor protein</fullName>
    </submittedName>
</protein>
<evidence type="ECO:0000313" key="3">
    <source>
        <dbReference type="Proteomes" id="UP000006633"/>
    </source>
</evidence>
<dbReference type="InterPro" id="IPR003018">
    <property type="entry name" value="GAF"/>
</dbReference>
<dbReference type="HOGENOM" id="CLU_769207_0_0_5"/>
<keyword evidence="3" id="KW-1185">Reference proteome</keyword>
<dbReference type="InterPro" id="IPR010093">
    <property type="entry name" value="SinI_DNA-bd"/>
</dbReference>
<dbReference type="SUPFAM" id="SSF55781">
    <property type="entry name" value="GAF domain-like"/>
    <property type="match status" value="1"/>
</dbReference>
<reference evidence="2 3" key="1">
    <citation type="journal article" date="2012" name="Stand. Genomic Sci.">
        <title>Complete genome sequence of the facultatively chemolithoautotrophic and methylotrophic alpha Proteobacterium Starkeya novella type strain (ATCC 8093(T)).</title>
        <authorList>
            <person name="Kappler U."/>
            <person name="Davenport K."/>
            <person name="Beatson S."/>
            <person name="Lucas S."/>
            <person name="Lapidus A."/>
            <person name="Copeland A."/>
            <person name="Berry K.W."/>
            <person name="Glavina Del Rio T."/>
            <person name="Hammon N."/>
            <person name="Dalin E."/>
            <person name="Tice H."/>
            <person name="Pitluck S."/>
            <person name="Richardson P."/>
            <person name="Bruce D."/>
            <person name="Goodwin L.A."/>
            <person name="Han C."/>
            <person name="Tapia R."/>
            <person name="Detter J.C."/>
            <person name="Chang Y.J."/>
            <person name="Jeffries C.D."/>
            <person name="Land M."/>
            <person name="Hauser L."/>
            <person name="Kyrpides N.C."/>
            <person name="Goker M."/>
            <person name="Ivanova N."/>
            <person name="Klenk H.P."/>
            <person name="Woyke T."/>
        </authorList>
    </citation>
    <scope>NUCLEOTIDE SEQUENCE [LARGE SCALE GENOMIC DNA]</scope>
    <source>
        <strain evidence="3">ATCC 8093 / DSM 506 / JCM 20403 / CCM 1077 / IAM 12100 / NBRC 12443 / NCIMB 10456</strain>
    </source>
</reference>
<dbReference type="GO" id="GO:0003677">
    <property type="term" value="F:DNA binding"/>
    <property type="evidence" value="ECO:0007669"/>
    <property type="project" value="InterPro"/>
</dbReference>
<dbReference type="KEGG" id="sno:Snov_0521"/>
<dbReference type="NCBIfam" id="TIGR01764">
    <property type="entry name" value="excise"/>
    <property type="match status" value="1"/>
</dbReference>